<comment type="caution">
    <text evidence="2">The sequence shown here is derived from an EMBL/GenBank/DDBJ whole genome shotgun (WGS) entry which is preliminary data.</text>
</comment>
<dbReference type="PANTHER" id="PTHR35894:SF1">
    <property type="entry name" value="PHOSPHORIBULOKINASE _ URIDINE KINASE FAMILY"/>
    <property type="match status" value="1"/>
</dbReference>
<organism evidence="2 3">
    <name type="scientific">Desulforhabdus amnigena</name>
    <dbReference type="NCBI Taxonomy" id="40218"/>
    <lineage>
        <taxon>Bacteria</taxon>
        <taxon>Pseudomonadati</taxon>
        <taxon>Thermodesulfobacteriota</taxon>
        <taxon>Syntrophobacteria</taxon>
        <taxon>Syntrophobacterales</taxon>
        <taxon>Syntrophobacteraceae</taxon>
        <taxon>Desulforhabdus</taxon>
    </lineage>
</organism>
<proteinExistence type="predicted"/>
<dbReference type="Gene3D" id="1.10.1180.10">
    <property type="entry name" value="B transposition protein, C-terminal domain"/>
    <property type="match status" value="1"/>
</dbReference>
<dbReference type="EMBL" id="BSDR01000001">
    <property type="protein sequence ID" value="GLI34124.1"/>
    <property type="molecule type" value="Genomic_DNA"/>
</dbReference>
<evidence type="ECO:0000313" key="2">
    <source>
        <dbReference type="EMBL" id="GLI34124.1"/>
    </source>
</evidence>
<protein>
    <recommendedName>
        <fullName evidence="4">AAA family ATPase</fullName>
    </recommendedName>
</protein>
<dbReference type="PANTHER" id="PTHR35894">
    <property type="entry name" value="GENERAL SECRETION PATHWAY PROTEIN A-RELATED"/>
    <property type="match status" value="1"/>
</dbReference>
<dbReference type="SUPFAM" id="SSF52540">
    <property type="entry name" value="P-loop containing nucleoside triphosphate hydrolases"/>
    <property type="match status" value="1"/>
</dbReference>
<accession>A0A9W6CWZ1</accession>
<gene>
    <name evidence="1" type="ORF">DAMNIGENAA_00040</name>
    <name evidence="2" type="ORF">DAMNIGENAA_15570</name>
</gene>
<dbReference type="InterPro" id="IPR036733">
    <property type="entry name" value="B_transposit_C_sf"/>
</dbReference>
<dbReference type="EMBL" id="BSDR01000001">
    <property type="protein sequence ID" value="GLI32571.1"/>
    <property type="molecule type" value="Genomic_DNA"/>
</dbReference>
<evidence type="ECO:0000313" key="1">
    <source>
        <dbReference type="EMBL" id="GLI32571.1"/>
    </source>
</evidence>
<evidence type="ECO:0008006" key="4">
    <source>
        <dbReference type="Google" id="ProtNLM"/>
    </source>
</evidence>
<dbReference type="InterPro" id="IPR052026">
    <property type="entry name" value="ExeA_AAA_ATPase_DNA-bind"/>
</dbReference>
<dbReference type="RefSeq" id="WP_281791629.1">
    <property type="nucleotide sequence ID" value="NZ_BSDR01000001.1"/>
</dbReference>
<keyword evidence="3" id="KW-1185">Reference proteome</keyword>
<dbReference type="GO" id="GO:0003677">
    <property type="term" value="F:DNA binding"/>
    <property type="evidence" value="ECO:0007669"/>
    <property type="project" value="InterPro"/>
</dbReference>
<name>A0A9W6CWZ1_9BACT</name>
<reference evidence="2" key="1">
    <citation type="submission" date="2022-12" db="EMBL/GenBank/DDBJ databases">
        <title>Reference genome sequencing for broad-spectrum identification of bacterial and archaeal isolates by mass spectrometry.</title>
        <authorList>
            <person name="Sekiguchi Y."/>
            <person name="Tourlousse D.M."/>
        </authorList>
    </citation>
    <scope>NUCLEOTIDE SEQUENCE</scope>
    <source>
        <strain evidence="2">ASRB1</strain>
    </source>
</reference>
<dbReference type="AlphaFoldDB" id="A0A9W6CWZ1"/>
<dbReference type="InterPro" id="IPR027417">
    <property type="entry name" value="P-loop_NTPase"/>
</dbReference>
<evidence type="ECO:0000313" key="3">
    <source>
        <dbReference type="Proteomes" id="UP001144372"/>
    </source>
</evidence>
<sequence>MLVVDEASLLRIEVYAELHTLTQFEGDSKPYLPIILAGQNNLVDLLLYRTSVPLASRIVSRCHLQGITREDMDRYLNHHLKISGVSQQIFADAAVTAIQQGSGGLLRRASHLARGALIAAAHEKNQIVSAEHVRIASTELI</sequence>
<dbReference type="Proteomes" id="UP001144372">
    <property type="component" value="Unassembled WGS sequence"/>
</dbReference>
<dbReference type="GO" id="GO:0006313">
    <property type="term" value="P:DNA transposition"/>
    <property type="evidence" value="ECO:0007669"/>
    <property type="project" value="InterPro"/>
</dbReference>